<comment type="caution">
    <text evidence="4">The sequence shown here is derived from an EMBL/GenBank/DDBJ whole genome shotgun (WGS) entry which is preliminary data.</text>
</comment>
<dbReference type="EMBL" id="JBBHLI010000001">
    <property type="protein sequence ID" value="MEK9499746.1"/>
    <property type="molecule type" value="Genomic_DNA"/>
</dbReference>
<evidence type="ECO:0000259" key="3">
    <source>
        <dbReference type="Pfam" id="PF13191"/>
    </source>
</evidence>
<dbReference type="InterPro" id="IPR011990">
    <property type="entry name" value="TPR-like_helical_dom_sf"/>
</dbReference>
<keyword evidence="2" id="KW-0067">ATP-binding</keyword>
<keyword evidence="1" id="KW-0547">Nucleotide-binding</keyword>
<feature type="domain" description="Orc1-like AAA ATPase" evidence="3">
    <location>
        <begin position="229"/>
        <end position="390"/>
    </location>
</feature>
<dbReference type="Pfam" id="PF13191">
    <property type="entry name" value="AAA_16"/>
    <property type="match status" value="1"/>
</dbReference>
<dbReference type="InterPro" id="IPR027417">
    <property type="entry name" value="P-loop_NTPase"/>
</dbReference>
<gene>
    <name evidence="4" type="ORF">WI372_01965</name>
</gene>
<dbReference type="PANTHER" id="PTHR16305">
    <property type="entry name" value="TESTICULAR SOLUBLE ADENYLYL CYCLASE"/>
    <property type="match status" value="1"/>
</dbReference>
<organism evidence="4 5">
    <name type="scientific">Gaopeijia maritima</name>
    <dbReference type="NCBI Taxonomy" id="3119007"/>
    <lineage>
        <taxon>Bacteria</taxon>
        <taxon>Pseudomonadati</taxon>
        <taxon>Gemmatimonadota</taxon>
        <taxon>Longimicrobiia</taxon>
        <taxon>Gaopeijiales</taxon>
        <taxon>Gaopeijiaceae</taxon>
        <taxon>Gaopeijia</taxon>
    </lineage>
</organism>
<evidence type="ECO:0000313" key="5">
    <source>
        <dbReference type="Proteomes" id="UP001484239"/>
    </source>
</evidence>
<dbReference type="Proteomes" id="UP001484239">
    <property type="component" value="Unassembled WGS sequence"/>
</dbReference>
<evidence type="ECO:0000313" key="4">
    <source>
        <dbReference type="EMBL" id="MEK9499746.1"/>
    </source>
</evidence>
<proteinExistence type="predicted"/>
<accession>A0ABU9E5D5</accession>
<evidence type="ECO:0000256" key="1">
    <source>
        <dbReference type="ARBA" id="ARBA00022741"/>
    </source>
</evidence>
<reference evidence="4 5" key="1">
    <citation type="submission" date="2024-02" db="EMBL/GenBank/DDBJ databases">
        <title>A novel Gemmatimonadota bacterium.</title>
        <authorList>
            <person name="Du Z.-J."/>
            <person name="Ye Y.-Q."/>
        </authorList>
    </citation>
    <scope>NUCLEOTIDE SEQUENCE [LARGE SCALE GENOMIC DNA]</scope>
    <source>
        <strain evidence="4 5">DH-20</strain>
    </source>
</reference>
<dbReference type="RefSeq" id="WP_405286260.1">
    <property type="nucleotide sequence ID" value="NZ_JBBHLI010000001.1"/>
</dbReference>
<dbReference type="SUPFAM" id="SSF52540">
    <property type="entry name" value="P-loop containing nucleoside triphosphate hydrolases"/>
    <property type="match status" value="1"/>
</dbReference>
<protein>
    <submittedName>
        <fullName evidence="4">AAA family ATPase</fullName>
    </submittedName>
</protein>
<dbReference type="SUPFAM" id="SSF48452">
    <property type="entry name" value="TPR-like"/>
    <property type="match status" value="1"/>
</dbReference>
<dbReference type="InterPro" id="IPR041664">
    <property type="entry name" value="AAA_16"/>
</dbReference>
<name>A0ABU9E5D5_9BACT</name>
<keyword evidence="5" id="KW-1185">Reference proteome</keyword>
<evidence type="ECO:0000256" key="2">
    <source>
        <dbReference type="ARBA" id="ARBA00022840"/>
    </source>
</evidence>
<dbReference type="Gene3D" id="1.25.40.10">
    <property type="entry name" value="Tetratricopeptide repeat domain"/>
    <property type="match status" value="1"/>
</dbReference>
<sequence length="1047" mass="112878">MTDRPFVRLYGGPLIVVGEGRPALTPAQRRLLAIVYLDAPDPVSREEVSWLLWEVGETAETRHRIRQLVYGINRDAPCPVIEREGDLLVPCLRTDCDQAPPSLSPPLRLVTPCGTTAFEHWLDTARDRLGRRRVDRLAAALDAAAAAHDFAAVCQSAELLAEVGAGQLGAEAILDLAWALQGLGRHREASLVLRRAMESDIDGPFVAAHQAVRSVTPLVRRQREPTPTLIGRGSMLRDLLRLATSGSRGAVIYGPAAIGKSAILRETVRQFSTRFPDRPIASSFHDWSFGTEPFGLARTLLRSERLANAFTSSGITPSPVLSVAFPDLARLCGTPTPPPHMEPQPTAISRDLRDLLVDALDGKSLVLFVDDLGTADESSAELIADVLADERIHAVLFGAVTAPNKQSSQVALRRLDHRLEALEAVPVGELDQDSSSLLLREANSSLPADIARKIYRALGGIPGYLLAAAPRALSPTGLPESVAEVADEHLSRLGAGDRLLCSTLAVNGAPTQVEQLARVMEVPIHTVSGAVERLCDLNLLGRGDEGVWFTQTFLATASYERLSPGERTEFHRRFLADQQQHRTGSVALRRHTTATGTDTNSLHQALVSEAEDAEALGALREAANLWSGAASTAGSDEKAGRAVVRQVDALLRLRAYDLADEAIGAFRSRTESQVSDGLAARLDLRALVVRVQADPGSVGTDDAHRVVSVLRREGTALDLAIGLETGLRVADAKGDAEFGRELLAIAQSMSTSDAEAATWLSLAATRHLYLGNPEQGLLSARNAVEHAEAVGKPGPLGRALNRLIVALVFRGRLASDEGRAALARAREVAREFGDKRLLYDTYVNEGSWLMDTGELEAAGDAFARGRHLLGSDKSRVESLTSRVNLGELLIHQGRGPQALDEFRAALAFAEGESTGALLCAAGMTLANLESGRLGQARDWARPLCSIDPSDRFRGNVSLAALALARLAQAEGRPGEAVETLMRFGDDMMAWMVPASVKLYLEAFRLAIRIKKPLERDRVLPVLNAVRDLGIPGHGARILRLRDQLLQH</sequence>
<dbReference type="PANTHER" id="PTHR16305:SF28">
    <property type="entry name" value="GUANYLATE CYCLASE DOMAIN-CONTAINING PROTEIN"/>
    <property type="match status" value="1"/>
</dbReference>